<keyword evidence="1" id="KW-0472">Membrane</keyword>
<proteinExistence type="predicted"/>
<name>A0A2V2LLN5_9RHOB</name>
<evidence type="ECO:0000256" key="1">
    <source>
        <dbReference type="SAM" id="Phobius"/>
    </source>
</evidence>
<dbReference type="NCBIfam" id="TIGR03054">
    <property type="entry name" value="photo_alph_chp1"/>
    <property type="match status" value="1"/>
</dbReference>
<keyword evidence="1" id="KW-1133">Transmembrane helix</keyword>
<gene>
    <name evidence="2" type="ORF">DKT77_03500</name>
</gene>
<reference evidence="2 3" key="1">
    <citation type="submission" date="2018-05" db="EMBL/GenBank/DDBJ databases">
        <title>Rhodobacteraceae gen. nov., sp. nov. isolated from sea water.</title>
        <authorList>
            <person name="Ren Y."/>
        </authorList>
    </citation>
    <scope>NUCLEOTIDE SEQUENCE [LARGE SCALE GENOMIC DNA]</scope>
    <source>
        <strain evidence="2 3">TG-679</strain>
    </source>
</reference>
<organism evidence="2 3">
    <name type="scientific">Meridianimarinicoccus roseus</name>
    <dbReference type="NCBI Taxonomy" id="2072018"/>
    <lineage>
        <taxon>Bacteria</taxon>
        <taxon>Pseudomonadati</taxon>
        <taxon>Pseudomonadota</taxon>
        <taxon>Alphaproteobacteria</taxon>
        <taxon>Rhodobacterales</taxon>
        <taxon>Paracoccaceae</taxon>
        <taxon>Meridianimarinicoccus</taxon>
    </lineage>
</organism>
<dbReference type="RefSeq" id="WP_109810344.1">
    <property type="nucleotide sequence ID" value="NZ_QGKU01000012.1"/>
</dbReference>
<feature type="transmembrane region" description="Helical" evidence="1">
    <location>
        <begin position="21"/>
        <end position="43"/>
    </location>
</feature>
<keyword evidence="1" id="KW-0812">Transmembrane</keyword>
<dbReference type="OrthoDB" id="7848123at2"/>
<protein>
    <submittedName>
        <fullName evidence="2">Pullulanase</fullName>
    </submittedName>
</protein>
<dbReference type="EMBL" id="QGKU01000012">
    <property type="protein sequence ID" value="PWR04116.1"/>
    <property type="molecule type" value="Genomic_DNA"/>
</dbReference>
<dbReference type="InterPro" id="IPR017495">
    <property type="entry name" value="PuhC"/>
</dbReference>
<sequence length="154" mass="16431">MTFSPDNQKRTVMDDTKVPTFLVKTMFGLVAVCLALVTAHTLFGNGPISTPPVVPTAQERVIFIDGTMGGAATVRAEDGRLIVDLPPEQGGFIAGVWRVLQRERAKSGAAPDGPVTLVRGTNGRLSIHDHSTNWSADLMGFGADNARAFARLLD</sequence>
<dbReference type="Proteomes" id="UP000245680">
    <property type="component" value="Unassembled WGS sequence"/>
</dbReference>
<evidence type="ECO:0000313" key="2">
    <source>
        <dbReference type="EMBL" id="PWR04116.1"/>
    </source>
</evidence>
<accession>A0A2V2LLN5</accession>
<keyword evidence="3" id="KW-1185">Reference proteome</keyword>
<dbReference type="AlphaFoldDB" id="A0A2V2LLN5"/>
<evidence type="ECO:0000313" key="3">
    <source>
        <dbReference type="Proteomes" id="UP000245680"/>
    </source>
</evidence>
<comment type="caution">
    <text evidence="2">The sequence shown here is derived from an EMBL/GenBank/DDBJ whole genome shotgun (WGS) entry which is preliminary data.</text>
</comment>